<name>A0ABT0PIG2_9GAMM</name>
<protein>
    <submittedName>
        <fullName evidence="1">Uncharacterized protein</fullName>
    </submittedName>
</protein>
<accession>A0ABT0PIG2</accession>
<sequence length="709" mass="77704">MINQQPLVAEGEGQQKGPSISVFVKKYVKAAAQRAEGGYDKGAILSFFRSDDHKIKVKQRDASSSGVRIVDVLPENSIEHMGDAAFGILRKEGEPLISPDMGFVLNFVAGKDKGADDETEELTTNFASLSLGGPMKPRAHVVTDADADATSHFVVKDGRLDIPVFSLPENIEFPQKVKKIEMLQSSGKRRGSVNVISYMGMPVLGRIIGPFEIDKTPMQEEQNEEMDRGSEENSNRYVVQVTASENREEMSFILWQHNQQTVEESVWLSGRDGNEKDKKKGAVVFSGRGQDCLVIDESGEALFDGNLAGAEQFPDFKSHEELMAYVDKNLNIPSMLKLMALSQRKDGVDEDVFSAHASACFKTQPEKTNGSWFFGTDQQSMVGKDIKLDETVQNVSKVRFSDGWQEITTGKMHNIQEEAAGAVYGPIILNTPDEKRVKYCIHLVARSDGRGYTATGVPCDELSEAWEIVKIKSATGQYTGRKGLVVINVSAGQNGDVTSSVLRDGKPIVNAVENGFWKHGYTIDVNAQILKQNVYIPDFGGILNLVASIGNKVTNTPSCTPHVLLTEASTKTDSGVFTSKSARNTAKIPHYRELYPYRRFVYGTKLPVKVVGAAVNTVRKHPRKAIAAGAAVGAFSYAYYSDPSSFDAAWEQLPSLPWDSINGFVASYGQQALNYIGFGAGPVTCEPCERVQCPQYTEKMAAGMHEPTK</sequence>
<evidence type="ECO:0000313" key="1">
    <source>
        <dbReference type="EMBL" id="MCL6271158.1"/>
    </source>
</evidence>
<dbReference type="EMBL" id="JAMFLX010000021">
    <property type="protein sequence ID" value="MCL6271158.1"/>
    <property type="molecule type" value="Genomic_DNA"/>
</dbReference>
<evidence type="ECO:0000313" key="2">
    <source>
        <dbReference type="Proteomes" id="UP001203338"/>
    </source>
</evidence>
<proteinExistence type="predicted"/>
<dbReference type="RefSeq" id="WP_249700555.1">
    <property type="nucleotide sequence ID" value="NZ_JAMFLX010000021.1"/>
</dbReference>
<comment type="caution">
    <text evidence="1">The sequence shown here is derived from an EMBL/GenBank/DDBJ whole genome shotgun (WGS) entry which is preliminary data.</text>
</comment>
<keyword evidence="2" id="KW-1185">Reference proteome</keyword>
<dbReference type="Proteomes" id="UP001203338">
    <property type="component" value="Unassembled WGS sequence"/>
</dbReference>
<gene>
    <name evidence="1" type="ORF">M3P05_14625</name>
</gene>
<organism evidence="1 2">
    <name type="scientific">Parendozoicomonas callyspongiae</name>
    <dbReference type="NCBI Taxonomy" id="2942213"/>
    <lineage>
        <taxon>Bacteria</taxon>
        <taxon>Pseudomonadati</taxon>
        <taxon>Pseudomonadota</taxon>
        <taxon>Gammaproteobacteria</taxon>
        <taxon>Oceanospirillales</taxon>
        <taxon>Endozoicomonadaceae</taxon>
        <taxon>Parendozoicomonas</taxon>
    </lineage>
</organism>
<reference evidence="1 2" key="1">
    <citation type="submission" date="2022-05" db="EMBL/GenBank/DDBJ databases">
        <authorList>
            <person name="Park J.-S."/>
        </authorList>
    </citation>
    <scope>NUCLEOTIDE SEQUENCE [LARGE SCALE GENOMIC DNA]</scope>
    <source>
        <strain evidence="1 2">2012CJ34-2</strain>
    </source>
</reference>